<dbReference type="InterPro" id="IPR046848">
    <property type="entry name" value="E_motif"/>
</dbReference>
<feature type="repeat" description="PPR" evidence="3">
    <location>
        <begin position="321"/>
        <end position="355"/>
    </location>
</feature>
<dbReference type="PROSITE" id="PS51375">
    <property type="entry name" value="PPR"/>
    <property type="match status" value="15"/>
</dbReference>
<dbReference type="EMBL" id="JAATIQ010000045">
    <property type="protein sequence ID" value="KAF4394333.1"/>
    <property type="molecule type" value="Genomic_DNA"/>
</dbReference>
<protein>
    <recommendedName>
        <fullName evidence="4">PROP1-like PPR domain-containing protein</fullName>
    </recommendedName>
</protein>
<gene>
    <name evidence="5" type="ORF">G4B88_018483</name>
</gene>
<dbReference type="GO" id="GO:0003723">
    <property type="term" value="F:RNA binding"/>
    <property type="evidence" value="ECO:0007669"/>
    <property type="project" value="InterPro"/>
</dbReference>
<feature type="repeat" description="PPR" evidence="3">
    <location>
        <begin position="1067"/>
        <end position="1101"/>
    </location>
</feature>
<dbReference type="Pfam" id="PF20431">
    <property type="entry name" value="E_motif"/>
    <property type="match status" value="1"/>
</dbReference>
<dbReference type="InterPro" id="IPR002885">
    <property type="entry name" value="PPR_rpt"/>
</dbReference>
<dbReference type="SUPFAM" id="SSF81901">
    <property type="entry name" value="HCP-like"/>
    <property type="match status" value="1"/>
</dbReference>
<dbReference type="InterPro" id="IPR011990">
    <property type="entry name" value="TPR-like_helical_dom_sf"/>
</dbReference>
<evidence type="ECO:0000259" key="4">
    <source>
        <dbReference type="Pfam" id="PF17177"/>
    </source>
</evidence>
<comment type="caution">
    <text evidence="5">The sequence shown here is derived from an EMBL/GenBank/DDBJ whole genome shotgun (WGS) entry which is preliminary data.</text>
</comment>
<feature type="repeat" description="PPR" evidence="3">
    <location>
        <begin position="1367"/>
        <end position="1401"/>
    </location>
</feature>
<feature type="repeat" description="PPR" evidence="3">
    <location>
        <begin position="391"/>
        <end position="425"/>
    </location>
</feature>
<dbReference type="Gene3D" id="1.25.40.10">
    <property type="entry name" value="Tetratricopeptide repeat domain"/>
    <property type="match status" value="10"/>
</dbReference>
<feature type="repeat" description="PPR" evidence="3">
    <location>
        <begin position="531"/>
        <end position="565"/>
    </location>
</feature>
<dbReference type="Pfam" id="PF12854">
    <property type="entry name" value="PPR_1"/>
    <property type="match status" value="1"/>
</dbReference>
<feature type="repeat" description="PPR" evidence="3">
    <location>
        <begin position="566"/>
        <end position="600"/>
    </location>
</feature>
<dbReference type="PANTHER" id="PTHR47926:SF525">
    <property type="entry name" value="EMB2261"/>
    <property type="match status" value="1"/>
</dbReference>
<feature type="repeat" description="PPR" evidence="3">
    <location>
        <begin position="356"/>
        <end position="390"/>
    </location>
</feature>
<dbReference type="SUPFAM" id="SSF48452">
    <property type="entry name" value="TPR-like"/>
    <property type="match status" value="1"/>
</dbReference>
<organism evidence="5 6">
    <name type="scientific">Cannabis sativa</name>
    <name type="common">Hemp</name>
    <name type="synonym">Marijuana</name>
    <dbReference type="NCBI Taxonomy" id="3483"/>
    <lineage>
        <taxon>Eukaryota</taxon>
        <taxon>Viridiplantae</taxon>
        <taxon>Streptophyta</taxon>
        <taxon>Embryophyta</taxon>
        <taxon>Tracheophyta</taxon>
        <taxon>Spermatophyta</taxon>
        <taxon>Magnoliopsida</taxon>
        <taxon>eudicotyledons</taxon>
        <taxon>Gunneridae</taxon>
        <taxon>Pentapetalae</taxon>
        <taxon>rosids</taxon>
        <taxon>fabids</taxon>
        <taxon>Rosales</taxon>
        <taxon>Cannabaceae</taxon>
        <taxon>Cannabis</taxon>
    </lineage>
</organism>
<evidence type="ECO:0000313" key="5">
    <source>
        <dbReference type="EMBL" id="KAF4394333.1"/>
    </source>
</evidence>
<keyword evidence="1" id="KW-0677">Repeat</keyword>
<feature type="repeat" description="PPR" evidence="3">
    <location>
        <begin position="802"/>
        <end position="836"/>
    </location>
</feature>
<evidence type="ECO:0000256" key="1">
    <source>
        <dbReference type="ARBA" id="ARBA00022737"/>
    </source>
</evidence>
<feature type="repeat" description="PPR" evidence="3">
    <location>
        <begin position="163"/>
        <end position="197"/>
    </location>
</feature>
<feature type="repeat" description="PPR" evidence="3">
    <location>
        <begin position="636"/>
        <end position="670"/>
    </location>
</feature>
<feature type="repeat" description="PPR" evidence="3">
    <location>
        <begin position="601"/>
        <end position="635"/>
    </location>
</feature>
<feature type="domain" description="PROP1-like PPR" evidence="4">
    <location>
        <begin position="537"/>
        <end position="665"/>
    </location>
</feature>
<dbReference type="Pfam" id="PF17177">
    <property type="entry name" value="PPR_long"/>
    <property type="match status" value="1"/>
</dbReference>
<feature type="repeat" description="PPR" evidence="3">
    <location>
        <begin position="1270"/>
        <end position="1304"/>
    </location>
</feature>
<dbReference type="FunFam" id="1.25.40.10:FF:001093">
    <property type="entry name" value="Pentatricopeptide repeat-containing protein At2g34400"/>
    <property type="match status" value="1"/>
</dbReference>
<dbReference type="FunFam" id="1.25.40.10:FF:000285">
    <property type="entry name" value="Pentatricopeptide repeat-containing protein, chloroplastic"/>
    <property type="match status" value="1"/>
</dbReference>
<dbReference type="NCBIfam" id="TIGR00756">
    <property type="entry name" value="PPR"/>
    <property type="match status" value="15"/>
</dbReference>
<dbReference type="PANTHER" id="PTHR47926">
    <property type="entry name" value="PENTATRICOPEPTIDE REPEAT-CONTAINING PROTEIN"/>
    <property type="match status" value="1"/>
</dbReference>
<comment type="similarity">
    <text evidence="2">Belongs to the PPR family. PCMP-E subfamily.</text>
</comment>
<evidence type="ECO:0000313" key="6">
    <source>
        <dbReference type="Proteomes" id="UP000583929"/>
    </source>
</evidence>
<evidence type="ECO:0000256" key="3">
    <source>
        <dbReference type="PROSITE-ProRule" id="PRU00708"/>
    </source>
</evidence>
<dbReference type="InterPro" id="IPR033443">
    <property type="entry name" value="PROP1-like_PPR_dom"/>
</dbReference>
<accession>A0A7J6HG87</accession>
<dbReference type="Proteomes" id="UP000583929">
    <property type="component" value="Unassembled WGS sequence"/>
</dbReference>
<sequence length="1572" mass="176919">MQTHVFSPSKLQNTQSPFRAGVFLGFSLRYQNVAKRQHCAIPNALSVDHQNVEFIVTSHTQKGKSRGPSVFVGFKLHCHSKTLTFPTKLSSVNGKKKKKRYGGVLPFILRSLESNNDIEKTLSEYCDNLSPKEQTVVLKEQRSWERVIRVFEWFKSQREYEPNVIHYNIVLRVLGRAQKWDELRLCWIDMAKNGIFPTNNTYGMLVDVYGKAGLVKEALLWIKHMIVRGIFPDEVTMNTVVRVLKEGKEYDRAHRFYKDWCVGQIELDDPYFDSNVDDSGCELISFKHFLSTELFRTGGRISTLKNSTTLETENLIRKPRLTSTYNTLIDLYGKAGRLEDAANVFGEMLKSGVAMDAITFNTMIFTCGSHGHLSEAEALLAKMEERRISPDTKTYNIFLSLYAEVGKIDRALECYRKIREVGLFPDVVTHRTVLHVLCQRSMIQNVESVIEDIEKSGSRIDENSVPSVIKMYVENGLINRAKLFFEKCQKDGGYSSKTYAAIIDAYAEKGLWVEAEEVFFRKTGLVGQKWNVIEYNVMIKAYGKAKLYDKAFSLFKSMRNHGIWPDECTYNSLIQMFSKGDLADQAIDLLSEMQEMGLKPKCLTFSALIGCYARLGQLSEAVDMYHKMLETGTKPNEVVYGSLINGFVEYGNVDEALKYFHQMEESGISANQIVLTSLIKAYEAIQIAEEMKLAGLVKDCASFSMVMSCYAANGQLRKCGELLHEMVTRKLLPDPWTFMVLFTVLKKGGFSIEAVKQLELSYQEGKPYSRQAVITSVFSVVGMQDLALEFCEVFTKADLNLDSSAYNAAIYAYGAAGQIDKALNIFLKMQDENMKPDIVTYINLVGCYGKAGMVEGVKRIYSQLKNEEIEQNESLYKAIIDAYKSANRQDLANLASQAMKFALESGQCVGSETEEESDETFSDLENVTVPNWPLASHVTSPFFMKFFFKRHCSALPYFNTQNTINPLAKESQIRQLCRIGSLPEAFQILNSIDPGEITVKPILYASLLQTSVKVRSFRPGLQIHAHVVKSGLETDRFVGNSLLALYFKLGSSILDTRSVFDNLVVKDVISWSSMVTGYLRVGKPGKAIALFWDMVGFGVEPNGFTLSAVIKACSELRDLRLGQSFHAMVSRRGFDSNNVIVSSLIDMYGRNYVLEDAKQVFDEMLEPDAICWTSIISAMTRNDSFENALTFFYLMQRNAGLLPDGFTFGTVLTACGNMGRLKQGREVHSKVITRGLCGNVVVESSLVDMYGKCGSVNAAQAVFDRMMVKNSVSWSALLGVYSQNGQFESVVKLFRTMEKFDLYSFGTVIRACAALAAVRQGKEVHCQYVRRGGWRDVIVESALVDLYAKCGCIDFAHSVFVQMQVRNLITWNSMICGLAQNGRGQEAIALFEDMIENDIKLDYISFVGVLFACSHSGLVDQGRKYFDLMRTDYGIKPGTEHYNCMVDLLCRAGLLEEAENLIENADCRNASSLWAVLLGACTSCTESNTAERIAKKMMKMEPDSHLSYVLLANVYRAVGRWSDALKIRKLMKSRGVKKTPAKSWIETDNSFGADYENVHMENRFPSVGNVGW</sequence>
<dbReference type="FunFam" id="1.25.40.10:FF:001535">
    <property type="entry name" value="Putative pentatricopeptide repeat-containing protein, mitochondrial"/>
    <property type="match status" value="1"/>
</dbReference>
<keyword evidence="6" id="KW-1185">Reference proteome</keyword>
<proteinExistence type="inferred from homology"/>
<name>A0A7J6HG87_CANSA</name>
<evidence type="ECO:0000256" key="2">
    <source>
        <dbReference type="ARBA" id="ARBA00061659"/>
    </source>
</evidence>
<reference evidence="5 6" key="1">
    <citation type="journal article" date="2020" name="bioRxiv">
        <title>Sequence and annotation of 42 cannabis genomes reveals extensive copy number variation in cannabinoid synthesis and pathogen resistance genes.</title>
        <authorList>
            <person name="Mckernan K.J."/>
            <person name="Helbert Y."/>
            <person name="Kane L.T."/>
            <person name="Ebling H."/>
            <person name="Zhang L."/>
            <person name="Liu B."/>
            <person name="Eaton Z."/>
            <person name="Mclaughlin S."/>
            <person name="Kingan S."/>
            <person name="Baybayan P."/>
            <person name="Concepcion G."/>
            <person name="Jordan M."/>
            <person name="Riva A."/>
            <person name="Barbazuk W."/>
            <person name="Harkins T."/>
        </authorList>
    </citation>
    <scope>NUCLEOTIDE SEQUENCE [LARGE SCALE GENOMIC DNA]</scope>
    <source>
        <strain evidence="6">cv. Jamaican Lion 4</strain>
        <tissue evidence="5">Leaf</tissue>
    </source>
</reference>
<feature type="repeat" description="PPR" evidence="3">
    <location>
        <begin position="699"/>
        <end position="733"/>
    </location>
</feature>
<dbReference type="Pfam" id="PF13041">
    <property type="entry name" value="PPR_2"/>
    <property type="match status" value="4"/>
</dbReference>
<feature type="repeat" description="PPR" evidence="3">
    <location>
        <begin position="837"/>
        <end position="871"/>
    </location>
</feature>
<dbReference type="GO" id="GO:0009451">
    <property type="term" value="P:RNA modification"/>
    <property type="evidence" value="ECO:0007669"/>
    <property type="project" value="InterPro"/>
</dbReference>
<feature type="repeat" description="PPR" evidence="3">
    <location>
        <begin position="198"/>
        <end position="232"/>
    </location>
</feature>
<dbReference type="Pfam" id="PF01535">
    <property type="entry name" value="PPR"/>
    <property type="match status" value="9"/>
</dbReference>
<dbReference type="InterPro" id="IPR046960">
    <property type="entry name" value="PPR_At4g14850-like_plant"/>
</dbReference>